<evidence type="ECO:0000256" key="1">
    <source>
        <dbReference type="SAM" id="MobiDB-lite"/>
    </source>
</evidence>
<evidence type="ECO:0000313" key="2">
    <source>
        <dbReference type="EMBL" id="MFC7318441.1"/>
    </source>
</evidence>
<sequence>MADRPTRIREELQRASDTANEDRDVREQLRSLDEGLMELVGGDKTEDEPPHEDRLAELEEKLAGLRDRSEGETSGHIRNAERLLGEYRERRETDE</sequence>
<dbReference type="AlphaFoldDB" id="A0ABD6ADP5"/>
<gene>
    <name evidence="2" type="ORF">ACFQPE_16805</name>
</gene>
<evidence type="ECO:0000313" key="3">
    <source>
        <dbReference type="Proteomes" id="UP001596547"/>
    </source>
</evidence>
<protein>
    <recommendedName>
        <fullName evidence="4">DUF4404 family protein</fullName>
    </recommendedName>
</protein>
<feature type="region of interest" description="Disordered" evidence="1">
    <location>
        <begin position="1"/>
        <end position="25"/>
    </location>
</feature>
<dbReference type="GeneID" id="79317379"/>
<proteinExistence type="predicted"/>
<evidence type="ECO:0008006" key="4">
    <source>
        <dbReference type="Google" id="ProtNLM"/>
    </source>
</evidence>
<dbReference type="EMBL" id="JBHTBF010000003">
    <property type="protein sequence ID" value="MFC7318441.1"/>
    <property type="molecule type" value="Genomic_DNA"/>
</dbReference>
<comment type="caution">
    <text evidence="2">The sequence shown here is derived from an EMBL/GenBank/DDBJ whole genome shotgun (WGS) entry which is preliminary data.</text>
</comment>
<organism evidence="2 3">
    <name type="scientific">Halomarina halobia</name>
    <dbReference type="NCBI Taxonomy" id="3033386"/>
    <lineage>
        <taxon>Archaea</taxon>
        <taxon>Methanobacteriati</taxon>
        <taxon>Methanobacteriota</taxon>
        <taxon>Stenosarchaea group</taxon>
        <taxon>Halobacteria</taxon>
        <taxon>Halobacteriales</taxon>
        <taxon>Natronomonadaceae</taxon>
        <taxon>Halomarina</taxon>
    </lineage>
</organism>
<dbReference type="InterPro" id="IPR055975">
    <property type="entry name" value="DUF7553"/>
</dbReference>
<reference evidence="2 3" key="1">
    <citation type="journal article" date="2019" name="Int. J. Syst. Evol. Microbiol.">
        <title>The Global Catalogue of Microorganisms (GCM) 10K type strain sequencing project: providing services to taxonomists for standard genome sequencing and annotation.</title>
        <authorList>
            <consortium name="The Broad Institute Genomics Platform"/>
            <consortium name="The Broad Institute Genome Sequencing Center for Infectious Disease"/>
            <person name="Wu L."/>
            <person name="Ma J."/>
        </authorList>
    </citation>
    <scope>NUCLEOTIDE SEQUENCE [LARGE SCALE GENOMIC DNA]</scope>
    <source>
        <strain evidence="2 3">PSR21</strain>
    </source>
</reference>
<feature type="region of interest" description="Disordered" evidence="1">
    <location>
        <begin position="66"/>
        <end position="95"/>
    </location>
</feature>
<accession>A0ABD6ADP5</accession>
<dbReference type="Pfam" id="PF24430">
    <property type="entry name" value="DUF7553"/>
    <property type="match status" value="1"/>
</dbReference>
<dbReference type="RefSeq" id="WP_276306715.1">
    <property type="nucleotide sequence ID" value="NZ_CP119993.1"/>
</dbReference>
<name>A0ABD6ADP5_9EURY</name>
<keyword evidence="3" id="KW-1185">Reference proteome</keyword>
<dbReference type="Proteomes" id="UP001596547">
    <property type="component" value="Unassembled WGS sequence"/>
</dbReference>